<dbReference type="GO" id="GO:0010468">
    <property type="term" value="P:regulation of gene expression"/>
    <property type="evidence" value="ECO:0007669"/>
    <property type="project" value="UniProtKB-ARBA"/>
</dbReference>
<comment type="caution">
    <text evidence="4">The sequence shown here is derived from an EMBL/GenBank/DDBJ whole genome shotgun (WGS) entry which is preliminary data.</text>
</comment>
<dbReference type="Proteomes" id="UP000887013">
    <property type="component" value="Unassembled WGS sequence"/>
</dbReference>
<keyword evidence="1" id="KW-0677">Repeat</keyword>
<protein>
    <submittedName>
        <fullName evidence="4">Vigilin</fullName>
    </submittedName>
</protein>
<evidence type="ECO:0000259" key="3">
    <source>
        <dbReference type="SMART" id="SM00322"/>
    </source>
</evidence>
<dbReference type="OrthoDB" id="6470950at2759"/>
<evidence type="ECO:0000313" key="5">
    <source>
        <dbReference type="Proteomes" id="UP000887013"/>
    </source>
</evidence>
<keyword evidence="2" id="KW-0694">RNA-binding</keyword>
<accession>A0A8X6IQW3</accession>
<dbReference type="PANTHER" id="PTHR10627">
    <property type="entry name" value="SCP160"/>
    <property type="match status" value="1"/>
</dbReference>
<evidence type="ECO:0000256" key="2">
    <source>
        <dbReference type="PROSITE-ProRule" id="PRU00117"/>
    </source>
</evidence>
<dbReference type="SMART" id="SM00322">
    <property type="entry name" value="KH"/>
    <property type="match status" value="2"/>
</dbReference>
<proteinExistence type="predicted"/>
<dbReference type="GO" id="GO:0003729">
    <property type="term" value="F:mRNA binding"/>
    <property type="evidence" value="ECO:0007669"/>
    <property type="project" value="TreeGrafter"/>
</dbReference>
<keyword evidence="5" id="KW-1185">Reference proteome</keyword>
<dbReference type="InterPro" id="IPR004087">
    <property type="entry name" value="KH_dom"/>
</dbReference>
<dbReference type="EMBL" id="BMAW01046548">
    <property type="protein sequence ID" value="GFS56126.1"/>
    <property type="molecule type" value="Genomic_DNA"/>
</dbReference>
<feature type="domain" description="K Homology" evidence="3">
    <location>
        <begin position="4"/>
        <end position="51"/>
    </location>
</feature>
<dbReference type="InterPro" id="IPR036612">
    <property type="entry name" value="KH_dom_type_1_sf"/>
</dbReference>
<name>A0A8X6IQW3_NEPPI</name>
<reference evidence="4" key="1">
    <citation type="submission" date="2020-08" db="EMBL/GenBank/DDBJ databases">
        <title>Multicomponent nature underlies the extraordinary mechanical properties of spider dragline silk.</title>
        <authorList>
            <person name="Kono N."/>
            <person name="Nakamura H."/>
            <person name="Mori M."/>
            <person name="Yoshida Y."/>
            <person name="Ohtoshi R."/>
            <person name="Malay A.D."/>
            <person name="Moran D.A.P."/>
            <person name="Tomita M."/>
            <person name="Numata K."/>
            <person name="Arakawa K."/>
        </authorList>
    </citation>
    <scope>NUCLEOTIDE SEQUENCE</scope>
</reference>
<gene>
    <name evidence="4" type="primary">Hdlbp_1</name>
    <name evidence="4" type="ORF">NPIL_436901</name>
</gene>
<evidence type="ECO:0000313" key="4">
    <source>
        <dbReference type="EMBL" id="GFS56126.1"/>
    </source>
</evidence>
<dbReference type="Pfam" id="PF00013">
    <property type="entry name" value="KH_1"/>
    <property type="match status" value="1"/>
</dbReference>
<evidence type="ECO:0000256" key="1">
    <source>
        <dbReference type="ARBA" id="ARBA00022737"/>
    </source>
</evidence>
<dbReference type="PROSITE" id="PS50084">
    <property type="entry name" value="KH_TYPE_1"/>
    <property type="match status" value="1"/>
</dbReference>
<dbReference type="AlphaFoldDB" id="A0A8X6IQW3"/>
<dbReference type="Gene3D" id="3.30.1370.10">
    <property type="entry name" value="K Homology domain, type 1"/>
    <property type="match status" value="1"/>
</dbReference>
<dbReference type="InterPro" id="IPR004088">
    <property type="entry name" value="KH_dom_type_1"/>
</dbReference>
<feature type="domain" description="K Homology" evidence="3">
    <location>
        <begin position="56"/>
        <end position="125"/>
    </location>
</feature>
<sequence length="175" mass="19567">MKLTNSCVEVPIYKQNHKFIIGKGAETDVIAIRGPKEDVTKTKKRLLDISNEKQLIGHTAEIVSNPEQDKFLIGKNGTSIKKVIDKTGIRMVFPNENDNDKNTITTIGIKEEVETAKNEINSPITQLIDTAETTIEIDPKLHHYFVRSAEVLKPISNDYSGVPLVFLKLALIVSR</sequence>
<dbReference type="PANTHER" id="PTHR10627:SF31">
    <property type="entry name" value="DODECA-SATELLITE-BINDING PROTEIN 1, ISOFORM A"/>
    <property type="match status" value="1"/>
</dbReference>
<dbReference type="SUPFAM" id="SSF54791">
    <property type="entry name" value="Eukaryotic type KH-domain (KH-domain type I)"/>
    <property type="match status" value="1"/>
</dbReference>
<organism evidence="4 5">
    <name type="scientific">Nephila pilipes</name>
    <name type="common">Giant wood spider</name>
    <name type="synonym">Nephila maculata</name>
    <dbReference type="NCBI Taxonomy" id="299642"/>
    <lineage>
        <taxon>Eukaryota</taxon>
        <taxon>Metazoa</taxon>
        <taxon>Ecdysozoa</taxon>
        <taxon>Arthropoda</taxon>
        <taxon>Chelicerata</taxon>
        <taxon>Arachnida</taxon>
        <taxon>Araneae</taxon>
        <taxon>Araneomorphae</taxon>
        <taxon>Entelegynae</taxon>
        <taxon>Araneoidea</taxon>
        <taxon>Nephilidae</taxon>
        <taxon>Nephila</taxon>
    </lineage>
</organism>